<name>A0ABY3PPR0_9CYAN</name>
<gene>
    <name evidence="2" type="ORF">ISF26_05005</name>
</gene>
<dbReference type="Proteomes" id="UP001054846">
    <property type="component" value="Chromosome"/>
</dbReference>
<dbReference type="RefSeq" id="WP_230842831.1">
    <property type="nucleotide sequence ID" value="NZ_CP063845.1"/>
</dbReference>
<dbReference type="PANTHER" id="PTHR46580">
    <property type="entry name" value="SENSOR KINASE-RELATED"/>
    <property type="match status" value="1"/>
</dbReference>
<evidence type="ECO:0000313" key="3">
    <source>
        <dbReference type="Proteomes" id="UP001054846"/>
    </source>
</evidence>
<dbReference type="InterPro" id="IPR013517">
    <property type="entry name" value="FG-GAP"/>
</dbReference>
<dbReference type="InterPro" id="IPR013783">
    <property type="entry name" value="Ig-like_fold"/>
</dbReference>
<dbReference type="PANTHER" id="PTHR46580:SF2">
    <property type="entry name" value="MAM DOMAIN-CONTAINING PROTEIN"/>
    <property type="match status" value="1"/>
</dbReference>
<dbReference type="InterPro" id="IPR028994">
    <property type="entry name" value="Integrin_alpha_N"/>
</dbReference>
<dbReference type="Gene3D" id="2.130.10.130">
    <property type="entry name" value="Integrin alpha, N-terminal"/>
    <property type="match status" value="1"/>
</dbReference>
<proteinExistence type="predicted"/>
<protein>
    <submittedName>
        <fullName evidence="2">FG-GAP repeat protein</fullName>
    </submittedName>
</protein>
<dbReference type="Pfam" id="PF13517">
    <property type="entry name" value="FG-GAP_3"/>
    <property type="match status" value="1"/>
</dbReference>
<evidence type="ECO:0000313" key="2">
    <source>
        <dbReference type="EMBL" id="UFP95605.1"/>
    </source>
</evidence>
<organism evidence="2 3">
    <name type="scientific">Gloeobacter morelensis MG652769</name>
    <dbReference type="NCBI Taxonomy" id="2781736"/>
    <lineage>
        <taxon>Bacteria</taxon>
        <taxon>Bacillati</taxon>
        <taxon>Cyanobacteriota</taxon>
        <taxon>Cyanophyceae</taxon>
        <taxon>Gloeobacterales</taxon>
        <taxon>Gloeobacteraceae</taxon>
        <taxon>Gloeobacter</taxon>
        <taxon>Gloeobacter morelensis</taxon>
    </lineage>
</organism>
<accession>A0ABY3PPR0</accession>
<dbReference type="NCBIfam" id="NF012200">
    <property type="entry name" value="choice_anch_D"/>
    <property type="match status" value="1"/>
</dbReference>
<reference evidence="2 3" key="1">
    <citation type="journal article" date="2021" name="Genome Biol. Evol.">
        <title>Complete Genome Sequencing of a Novel Gloeobacter Species from a Waterfall Cave in Mexico.</title>
        <authorList>
            <person name="Saw J.H."/>
            <person name="Cardona T."/>
            <person name="Montejano G."/>
        </authorList>
    </citation>
    <scope>NUCLEOTIDE SEQUENCE [LARGE SCALE GENOMIC DNA]</scope>
    <source>
        <strain evidence="2">MG652769</strain>
    </source>
</reference>
<evidence type="ECO:0000256" key="1">
    <source>
        <dbReference type="ARBA" id="ARBA00022729"/>
    </source>
</evidence>
<keyword evidence="1" id="KW-0732">Signal</keyword>
<sequence>MFSIKALRLVATALAWVGGLSLGRAVPLKAEPVVSATPTQIVLNDVLGGAASAPQTVTITNSGSTDLSVQGITLVLVAGAAGQFQIASQPMLPATVAPGASVSVGVVFNPTIAGPAIAQLDIATNAPDNPTASVSLQGLGTLGVGGNLEPSLQWIFDTYLIAVDVGDTDPAETGLAATVPLGGETSIQRFLKAGSGPVTVEPLAVFAPQSNSGLVFRVGYHPSGNPTAKNELFTVANQFHQSLAPPVSGKREFDPGAGGFGFYAILPFQGNREVFLEDELNTFTDALPHHMRVYPFKRSDGTVEANAFVVALEGITSSFDFQDLVFIVRNAKPIPAANFLNSGWSDILWRNARTGANTLWQLLATPPASVEAVSLPAVGDLHWKIVGTNDFDFDAKVDILWRNTATGANTVWLMNGALLTSTVALPAVGDLAWQIAGTGDFDFDGKPDILWRNTATGANTVWLMNRSTFVASVALPAVGDLPWQIAGTGDFNGDGRTDILWRNSATGANSLWLMDQTLLKSTVALPVVGLDWQMGGVGDYNADNRPDILWRNTTTGANTVWLMNGTVLGVSAALPPVSDLQWQIRGPR</sequence>
<dbReference type="SUPFAM" id="SSF69318">
    <property type="entry name" value="Integrin alpha N-terminal domain"/>
    <property type="match status" value="1"/>
</dbReference>
<dbReference type="EMBL" id="CP063845">
    <property type="protein sequence ID" value="UFP95605.1"/>
    <property type="molecule type" value="Genomic_DNA"/>
</dbReference>
<keyword evidence="3" id="KW-1185">Reference proteome</keyword>
<dbReference type="Gene3D" id="2.60.40.10">
    <property type="entry name" value="Immunoglobulins"/>
    <property type="match status" value="1"/>
</dbReference>